<evidence type="ECO:0000256" key="6">
    <source>
        <dbReference type="ARBA" id="ARBA00023136"/>
    </source>
</evidence>
<dbReference type="RefSeq" id="WP_212215908.1">
    <property type="nucleotide sequence ID" value="NZ_JAGUCO010000006.1"/>
</dbReference>
<feature type="domain" description="TonB-dependent receptor plug" evidence="9">
    <location>
        <begin position="91"/>
        <end position="208"/>
    </location>
</feature>
<proteinExistence type="inferred from homology"/>
<dbReference type="Gene3D" id="2.40.170.20">
    <property type="entry name" value="TonB-dependent receptor, beta-barrel domain"/>
    <property type="match status" value="1"/>
</dbReference>
<comment type="similarity">
    <text evidence="8">Belongs to the TonB-dependent receptor family.</text>
</comment>
<keyword evidence="7 8" id="KW-0998">Cell outer membrane</keyword>
<dbReference type="Pfam" id="PF07715">
    <property type="entry name" value="Plug"/>
    <property type="match status" value="1"/>
</dbReference>
<dbReference type="Gene3D" id="2.170.130.10">
    <property type="entry name" value="TonB-dependent receptor, plug domain"/>
    <property type="match status" value="1"/>
</dbReference>
<evidence type="ECO:0000256" key="2">
    <source>
        <dbReference type="ARBA" id="ARBA00022448"/>
    </source>
</evidence>
<keyword evidence="4 8" id="KW-0812">Transmembrane</keyword>
<dbReference type="InterPro" id="IPR039426">
    <property type="entry name" value="TonB-dep_rcpt-like"/>
</dbReference>
<dbReference type="EMBL" id="JAGUCO010000006">
    <property type="protein sequence ID" value="MBS2098662.1"/>
    <property type="molecule type" value="Genomic_DNA"/>
</dbReference>
<comment type="caution">
    <text evidence="10">The sequence shown here is derived from an EMBL/GenBank/DDBJ whole genome shotgun (WGS) entry which is preliminary data.</text>
</comment>
<evidence type="ECO:0000256" key="8">
    <source>
        <dbReference type="PROSITE-ProRule" id="PRU01360"/>
    </source>
</evidence>
<dbReference type="SUPFAM" id="SSF56935">
    <property type="entry name" value="Porins"/>
    <property type="match status" value="1"/>
</dbReference>
<dbReference type="Proteomes" id="UP000708576">
    <property type="component" value="Unassembled WGS sequence"/>
</dbReference>
<evidence type="ECO:0000256" key="7">
    <source>
        <dbReference type="ARBA" id="ARBA00023237"/>
    </source>
</evidence>
<name>A0ABS5JUT5_9BACT</name>
<keyword evidence="6 8" id="KW-0472">Membrane</keyword>
<evidence type="ECO:0000256" key="3">
    <source>
        <dbReference type="ARBA" id="ARBA00022452"/>
    </source>
</evidence>
<evidence type="ECO:0000256" key="4">
    <source>
        <dbReference type="ARBA" id="ARBA00022692"/>
    </source>
</evidence>
<sequence length="766" mass="85415">MSRIKYILIITTLVIVNSHFVKGQEESKVLNYSEMSLDEMRDLTQDDLLQIPFEDLIELVKRFKVSSVDELYQLILNPSQSTASKKEEDLFESTLATTVISSTELENSGARNIPEALRLAPGIIVREKTNGNYDVHIRGNDFLPPGSDVSNSVNSTTLVMIDNRPVYNRFLGATFWENLPITIQDIEKIEIIYGPATALYGPNAVSGVIHLITKKTTEEGFHARADVQGGSHNSVIGYGNISYSKGKLGLNLSANYQQADRFQDTYYIPQNDTYVSGGEVGSINASVNDMFSASGFNDDYWLGVNKAGLNLGVDYQISDKTQIHYIGSYQNSSSQTSYMDLGSVLSTRESNSFSNNLNLTSGKFDANFSAVTGHLNAIKGMAGYEYDYTEMDAKMGYNFSIKNLTIRPGVEADYALYSDENYVDTDSDEGLLNGLVDLGTLQGSLRLDYTAFEKLRLTGAMVKGYFTATDDDFTSYQFSTSFKANESTLFRAVASKANSGPFVLNTYMNKTINMPGMGEDDQSGGMTMYRLGNKDLLPMEMTMYELGMRKKLGKKLQADLSVFYNQSDNFSQMTKNFGEGGDPGATDVEITESMQNIDLKANQLGATLSLKYVHNEKLNASVFATYQNTKLENFEVTESSFYEGITGESADAYDLNNTPAYLSFTHEYTPKFYGGGYINYQPGKKWNINTSFYALSKQKTFYSVGQNFQWVEIDPKLTMNLKTSYQVNKWLNTYLNVRNVTNSTAQEFLFTDKTGISYLVGCNLTF</sequence>
<comment type="subcellular location">
    <subcellularLocation>
        <location evidence="1 8">Cell outer membrane</location>
        <topology evidence="1 8">Multi-pass membrane protein</topology>
    </subcellularLocation>
</comment>
<evidence type="ECO:0000313" key="11">
    <source>
        <dbReference type="Proteomes" id="UP000708576"/>
    </source>
</evidence>
<keyword evidence="10" id="KW-0675">Receptor</keyword>
<dbReference type="InterPro" id="IPR012910">
    <property type="entry name" value="Plug_dom"/>
</dbReference>
<dbReference type="PANTHER" id="PTHR30069">
    <property type="entry name" value="TONB-DEPENDENT OUTER MEMBRANE RECEPTOR"/>
    <property type="match status" value="1"/>
</dbReference>
<dbReference type="InterPro" id="IPR037066">
    <property type="entry name" value="Plug_dom_sf"/>
</dbReference>
<evidence type="ECO:0000313" key="10">
    <source>
        <dbReference type="EMBL" id="MBS2098662.1"/>
    </source>
</evidence>
<evidence type="ECO:0000259" key="9">
    <source>
        <dbReference type="Pfam" id="PF07715"/>
    </source>
</evidence>
<dbReference type="InterPro" id="IPR036942">
    <property type="entry name" value="Beta-barrel_TonB_sf"/>
</dbReference>
<keyword evidence="5" id="KW-0732">Signal</keyword>
<dbReference type="PROSITE" id="PS52016">
    <property type="entry name" value="TONB_DEPENDENT_REC_3"/>
    <property type="match status" value="1"/>
</dbReference>
<organism evidence="10 11">
    <name type="scientific">Carboxylicivirga linearis</name>
    <dbReference type="NCBI Taxonomy" id="1628157"/>
    <lineage>
        <taxon>Bacteria</taxon>
        <taxon>Pseudomonadati</taxon>
        <taxon>Bacteroidota</taxon>
        <taxon>Bacteroidia</taxon>
        <taxon>Marinilabiliales</taxon>
        <taxon>Marinilabiliaceae</taxon>
        <taxon>Carboxylicivirga</taxon>
    </lineage>
</organism>
<keyword evidence="2 8" id="KW-0813">Transport</keyword>
<gene>
    <name evidence="10" type="ORF">KEM10_10265</name>
</gene>
<evidence type="ECO:0000256" key="1">
    <source>
        <dbReference type="ARBA" id="ARBA00004571"/>
    </source>
</evidence>
<evidence type="ECO:0000256" key="5">
    <source>
        <dbReference type="ARBA" id="ARBA00022729"/>
    </source>
</evidence>
<reference evidence="10 11" key="1">
    <citation type="journal article" date="2015" name="Int. J. Syst. Evol. Microbiol.">
        <title>Carboxylicivirga linearis sp. nov., isolated from a sea cucumber culture pond.</title>
        <authorList>
            <person name="Wang F.Q."/>
            <person name="Zhou Y.X."/>
            <person name="Lin X.Z."/>
            <person name="Chen G.J."/>
            <person name="Du Z.J."/>
        </authorList>
    </citation>
    <scope>NUCLEOTIDE SEQUENCE [LARGE SCALE GENOMIC DNA]</scope>
    <source>
        <strain evidence="10 11">FB218</strain>
    </source>
</reference>
<protein>
    <submittedName>
        <fullName evidence="10">TonB-dependent receptor plug domain-containing protein</fullName>
    </submittedName>
</protein>
<dbReference type="PANTHER" id="PTHR30069:SF29">
    <property type="entry name" value="HEMOGLOBIN AND HEMOGLOBIN-HAPTOGLOBIN-BINDING PROTEIN 1-RELATED"/>
    <property type="match status" value="1"/>
</dbReference>
<keyword evidence="3 8" id="KW-1134">Transmembrane beta strand</keyword>
<accession>A0ABS5JUT5</accession>
<keyword evidence="11" id="KW-1185">Reference proteome</keyword>